<dbReference type="AlphaFoldDB" id="A0A4Y1ZF02"/>
<dbReference type="InterPro" id="IPR000212">
    <property type="entry name" value="DNA_helicase_UvrD/REP"/>
</dbReference>
<protein>
    <submittedName>
        <fullName evidence="6">ATP-dependent DNA helicase UvrD/PcrA</fullName>
    </submittedName>
</protein>
<keyword evidence="2" id="KW-0378">Hydrolase</keyword>
<organism evidence="6 7">
    <name type="scientific">Sporolactobacillus inulinus</name>
    <dbReference type="NCBI Taxonomy" id="2078"/>
    <lineage>
        <taxon>Bacteria</taxon>
        <taxon>Bacillati</taxon>
        <taxon>Bacillota</taxon>
        <taxon>Bacilli</taxon>
        <taxon>Bacillales</taxon>
        <taxon>Sporolactobacillaceae</taxon>
        <taxon>Sporolactobacillus</taxon>
    </lineage>
</organism>
<dbReference type="GO" id="GO:0005829">
    <property type="term" value="C:cytosol"/>
    <property type="evidence" value="ECO:0007669"/>
    <property type="project" value="TreeGrafter"/>
</dbReference>
<feature type="domain" description="UvrD-like helicase ATP-binding" evidence="5">
    <location>
        <begin position="1"/>
        <end position="47"/>
    </location>
</feature>
<keyword evidence="4" id="KW-0067">ATP-binding</keyword>
<dbReference type="InterPro" id="IPR014016">
    <property type="entry name" value="UvrD-like_ATP-bd"/>
</dbReference>
<evidence type="ECO:0000256" key="4">
    <source>
        <dbReference type="ARBA" id="ARBA00022840"/>
    </source>
</evidence>
<keyword evidence="1" id="KW-0547">Nucleotide-binding</keyword>
<dbReference type="PANTHER" id="PTHR11070:SF2">
    <property type="entry name" value="ATP-DEPENDENT DNA HELICASE SRS2"/>
    <property type="match status" value="1"/>
</dbReference>
<dbReference type="SUPFAM" id="SSF52540">
    <property type="entry name" value="P-loop containing nucleoside triphosphate hydrolases"/>
    <property type="match status" value="1"/>
</dbReference>
<dbReference type="GO" id="GO:0043138">
    <property type="term" value="F:3'-5' DNA helicase activity"/>
    <property type="evidence" value="ECO:0007669"/>
    <property type="project" value="TreeGrafter"/>
</dbReference>
<evidence type="ECO:0000256" key="2">
    <source>
        <dbReference type="ARBA" id="ARBA00022801"/>
    </source>
</evidence>
<evidence type="ECO:0000259" key="5">
    <source>
        <dbReference type="Pfam" id="PF00580"/>
    </source>
</evidence>
<dbReference type="InterPro" id="IPR027417">
    <property type="entry name" value="P-loop_NTPase"/>
</dbReference>
<accession>A0A4Y1ZF02</accession>
<dbReference type="GO" id="GO:0016787">
    <property type="term" value="F:hydrolase activity"/>
    <property type="evidence" value="ECO:0007669"/>
    <property type="project" value="UniProtKB-KW"/>
</dbReference>
<sequence>MTTVHLFQRVPEVLEYYQKKFQYIHVDEYQDTNRAQYLLVRMLADRFKTSASLVTPTSRSMDGAVRIFTTSFLSSKIIRTLK</sequence>
<evidence type="ECO:0000256" key="3">
    <source>
        <dbReference type="ARBA" id="ARBA00022806"/>
    </source>
</evidence>
<evidence type="ECO:0000313" key="6">
    <source>
        <dbReference type="EMBL" id="GAY77599.1"/>
    </source>
</evidence>
<comment type="caution">
    <text evidence="6">The sequence shown here is derived from an EMBL/GenBank/DDBJ whole genome shotgun (WGS) entry which is preliminary data.</text>
</comment>
<evidence type="ECO:0000313" key="7">
    <source>
        <dbReference type="Proteomes" id="UP000319716"/>
    </source>
</evidence>
<dbReference type="GO" id="GO:0000725">
    <property type="term" value="P:recombinational repair"/>
    <property type="evidence" value="ECO:0007669"/>
    <property type="project" value="TreeGrafter"/>
</dbReference>
<proteinExistence type="predicted"/>
<dbReference type="Proteomes" id="UP000319716">
    <property type="component" value="Unassembled WGS sequence"/>
</dbReference>
<dbReference type="PANTHER" id="PTHR11070">
    <property type="entry name" value="UVRD / RECB / PCRA DNA HELICASE FAMILY MEMBER"/>
    <property type="match status" value="1"/>
</dbReference>
<name>A0A4Y1ZF02_9BACL</name>
<dbReference type="Gene3D" id="3.40.50.300">
    <property type="entry name" value="P-loop containing nucleotide triphosphate hydrolases"/>
    <property type="match status" value="1"/>
</dbReference>
<dbReference type="Pfam" id="PF00580">
    <property type="entry name" value="UvrD-helicase"/>
    <property type="match status" value="1"/>
</dbReference>
<gene>
    <name evidence="6" type="ORF">NBRC111894_3153</name>
</gene>
<dbReference type="EMBL" id="BEXB01000029">
    <property type="protein sequence ID" value="GAY77599.1"/>
    <property type="molecule type" value="Genomic_DNA"/>
</dbReference>
<reference evidence="6 7" key="1">
    <citation type="submission" date="2017-11" db="EMBL/GenBank/DDBJ databases">
        <title>Draft Genome Sequence of Sporolactobacillus inulinus NBRC 111894 Isolated from Koso, a Japanese Sugar-Vegetable Fermented Beverage.</title>
        <authorList>
            <person name="Chiou T.Y."/>
            <person name="Oshima K."/>
            <person name="Suda W."/>
            <person name="Hattori M."/>
            <person name="Takahashi T."/>
        </authorList>
    </citation>
    <scope>NUCLEOTIDE SEQUENCE [LARGE SCALE GENOMIC DNA]</scope>
    <source>
        <strain evidence="6 7">NBRC111894</strain>
    </source>
</reference>
<keyword evidence="3 6" id="KW-0347">Helicase</keyword>
<dbReference type="GO" id="GO:0005524">
    <property type="term" value="F:ATP binding"/>
    <property type="evidence" value="ECO:0007669"/>
    <property type="project" value="UniProtKB-KW"/>
</dbReference>
<evidence type="ECO:0000256" key="1">
    <source>
        <dbReference type="ARBA" id="ARBA00022741"/>
    </source>
</evidence>
<dbReference type="GO" id="GO:0003677">
    <property type="term" value="F:DNA binding"/>
    <property type="evidence" value="ECO:0007669"/>
    <property type="project" value="InterPro"/>
</dbReference>
<dbReference type="GO" id="GO:0033202">
    <property type="term" value="C:DNA helicase complex"/>
    <property type="evidence" value="ECO:0007669"/>
    <property type="project" value="TreeGrafter"/>
</dbReference>